<evidence type="ECO:0000313" key="3">
    <source>
        <dbReference type="Proteomes" id="UP001046350"/>
    </source>
</evidence>
<reference evidence="2" key="1">
    <citation type="journal article" date="2021" name="Microorganisms">
        <title>The Ever-Expanding Pseudomonas Genus: Description of 43 New Species and Partition of the Pseudomonas putida Group.</title>
        <authorList>
            <person name="Girard L."/>
            <person name="Lood C."/>
            <person name="Hofte M."/>
            <person name="Vandamme P."/>
            <person name="Rokni-Zadeh H."/>
            <person name="van Noort V."/>
            <person name="Lavigne R."/>
            <person name="De Mot R."/>
        </authorList>
    </citation>
    <scope>NUCLEOTIDE SEQUENCE</scope>
    <source>
        <strain evidence="2">COW40</strain>
    </source>
</reference>
<evidence type="ECO:0000313" key="2">
    <source>
        <dbReference type="EMBL" id="QXH54011.1"/>
    </source>
</evidence>
<feature type="signal peptide" evidence="1">
    <location>
        <begin position="1"/>
        <end position="20"/>
    </location>
</feature>
<gene>
    <name evidence="2" type="ORF">KSS94_13185</name>
</gene>
<proteinExistence type="predicted"/>
<sequence>MPFKLPLALLASLTASSAFASPEYAIENPLRPGAKAAHCSSAQTVDGCIFHSVAGDTYTARLPVGAGEHWVARSAEAGEVTFEQLPASEPEGGQAYQLIKLLPNPAHNADASVTFDKLTGQADTLKVIERRRISVMIHPA</sequence>
<dbReference type="RefSeq" id="WP_217843405.1">
    <property type="nucleotide sequence ID" value="NZ_CP077076.1"/>
</dbReference>
<keyword evidence="1" id="KW-0732">Signal</keyword>
<dbReference type="Proteomes" id="UP001046350">
    <property type="component" value="Chromosome"/>
</dbReference>
<organism evidence="2 3">
    <name type="scientific">Pseudomonas fakonensis</name>
    <dbReference type="NCBI Taxonomy" id="2842355"/>
    <lineage>
        <taxon>Bacteria</taxon>
        <taxon>Pseudomonadati</taxon>
        <taxon>Pseudomonadota</taxon>
        <taxon>Gammaproteobacteria</taxon>
        <taxon>Pseudomonadales</taxon>
        <taxon>Pseudomonadaceae</taxon>
        <taxon>Pseudomonas</taxon>
    </lineage>
</organism>
<keyword evidence="3" id="KW-1185">Reference proteome</keyword>
<accession>A0ABX8NE03</accession>
<feature type="chain" id="PRO_5047074293" evidence="1">
    <location>
        <begin position="21"/>
        <end position="140"/>
    </location>
</feature>
<name>A0ABX8NE03_9PSED</name>
<protein>
    <submittedName>
        <fullName evidence="2">Uncharacterized protein</fullName>
    </submittedName>
</protein>
<evidence type="ECO:0000256" key="1">
    <source>
        <dbReference type="SAM" id="SignalP"/>
    </source>
</evidence>
<dbReference type="EMBL" id="CP077076">
    <property type="protein sequence ID" value="QXH54011.1"/>
    <property type="molecule type" value="Genomic_DNA"/>
</dbReference>